<sequence length="428" mass="48710">MCIFNGKSQFVVLLVRGGENRQLGLLLSHHRDDVEQGKRTRLYQMELFDFSPSSDDFGDPLLPGKLNLFEFSNEQILSSSHNSSPQWGSGSTLEEDNSDFGLMDESGDDFLFKTFNGQEDLLVGALLLQTEESKNSEEEASNSSTSSSNSLSSSSTARIKSKSILHCNLCKLVFTESRDLARHTLNFVTRNTCCLCQKSFPTSAKLTIHHRRHIREKPFECEFCFKTFTHSNTLNRHRIIYCDAVRQRCKDLLGEEISNALLPPPLRAAERRAIEAPKTTLPPPCPKLSPRSETQCKVCDKEMFDSESLQNHVDFYLGSRTCCRCSKVLGNRSKLLTHHRSHTKELPYSCSYCSKKFSETSTLRKHEATHGEKKFVCGDCGKSFVRKDYLVKHSHAVHRQTYKCSRCSYVCHKEEDIRVHVDAVHSFE</sequence>
<feature type="domain" description="C2H2-type" evidence="11">
    <location>
        <begin position="320"/>
        <end position="347"/>
    </location>
</feature>
<feature type="domain" description="C2H2-type" evidence="11">
    <location>
        <begin position="219"/>
        <end position="241"/>
    </location>
</feature>
<dbReference type="Proteomes" id="UP000675881">
    <property type="component" value="Chromosome 9"/>
</dbReference>
<dbReference type="FunFam" id="3.30.160.60:FF:000110">
    <property type="entry name" value="Zinc finger protein-like"/>
    <property type="match status" value="1"/>
</dbReference>
<feature type="domain" description="C2H2-type" evidence="11">
    <location>
        <begin position="191"/>
        <end position="218"/>
    </location>
</feature>
<reference evidence="12" key="1">
    <citation type="submission" date="2021-02" db="EMBL/GenBank/DDBJ databases">
        <authorList>
            <person name="Bekaert M."/>
        </authorList>
    </citation>
    <scope>NUCLEOTIDE SEQUENCE</scope>
    <source>
        <strain evidence="12">IoA-00</strain>
    </source>
</reference>
<dbReference type="OrthoDB" id="4748970at2759"/>
<evidence type="ECO:0000256" key="9">
    <source>
        <dbReference type="ARBA" id="ARBA00023242"/>
    </source>
</evidence>
<evidence type="ECO:0000256" key="8">
    <source>
        <dbReference type="ARBA" id="ARBA00023163"/>
    </source>
</evidence>
<feature type="domain" description="C2H2-type" evidence="11">
    <location>
        <begin position="375"/>
        <end position="403"/>
    </location>
</feature>
<name>A0A7R8HDX1_LEPSM</name>
<evidence type="ECO:0000313" key="13">
    <source>
        <dbReference type="Proteomes" id="UP000675881"/>
    </source>
</evidence>
<evidence type="ECO:0000256" key="4">
    <source>
        <dbReference type="ARBA" id="ARBA00022771"/>
    </source>
</evidence>
<dbReference type="GO" id="GO:0006357">
    <property type="term" value="P:regulation of transcription by RNA polymerase II"/>
    <property type="evidence" value="ECO:0007669"/>
    <property type="project" value="TreeGrafter"/>
</dbReference>
<organism evidence="12 13">
    <name type="scientific">Lepeophtheirus salmonis</name>
    <name type="common">Salmon louse</name>
    <name type="synonym">Caligus salmonis</name>
    <dbReference type="NCBI Taxonomy" id="72036"/>
    <lineage>
        <taxon>Eukaryota</taxon>
        <taxon>Metazoa</taxon>
        <taxon>Ecdysozoa</taxon>
        <taxon>Arthropoda</taxon>
        <taxon>Crustacea</taxon>
        <taxon>Multicrustacea</taxon>
        <taxon>Hexanauplia</taxon>
        <taxon>Copepoda</taxon>
        <taxon>Siphonostomatoida</taxon>
        <taxon>Caligidae</taxon>
        <taxon>Lepeophtheirus</taxon>
    </lineage>
</organism>
<dbReference type="GO" id="GO:0000978">
    <property type="term" value="F:RNA polymerase II cis-regulatory region sequence-specific DNA binding"/>
    <property type="evidence" value="ECO:0007669"/>
    <property type="project" value="TreeGrafter"/>
</dbReference>
<accession>A0A7R8HDX1</accession>
<keyword evidence="6" id="KW-0805">Transcription regulation</keyword>
<evidence type="ECO:0000313" key="12">
    <source>
        <dbReference type="EMBL" id="CAF3043584.1"/>
    </source>
</evidence>
<dbReference type="GO" id="GO:0003700">
    <property type="term" value="F:DNA-binding transcription factor activity"/>
    <property type="evidence" value="ECO:0007669"/>
    <property type="project" value="TreeGrafter"/>
</dbReference>
<dbReference type="InterPro" id="IPR013087">
    <property type="entry name" value="Znf_C2H2_type"/>
</dbReference>
<dbReference type="GO" id="GO:0008270">
    <property type="term" value="F:zinc ion binding"/>
    <property type="evidence" value="ECO:0007669"/>
    <property type="project" value="UniProtKB-KW"/>
</dbReference>
<evidence type="ECO:0000256" key="6">
    <source>
        <dbReference type="ARBA" id="ARBA00023015"/>
    </source>
</evidence>
<dbReference type="InterPro" id="IPR036236">
    <property type="entry name" value="Znf_C2H2_sf"/>
</dbReference>
<dbReference type="SUPFAM" id="SSF57667">
    <property type="entry name" value="beta-beta-alpha zinc fingers"/>
    <property type="match status" value="3"/>
</dbReference>
<dbReference type="PROSITE" id="PS00028">
    <property type="entry name" value="ZINC_FINGER_C2H2_1"/>
    <property type="match status" value="5"/>
</dbReference>
<feature type="domain" description="C2H2-type" evidence="11">
    <location>
        <begin position="348"/>
        <end position="375"/>
    </location>
</feature>
<proteinExistence type="predicted"/>
<gene>
    <name evidence="12" type="ORF">LSAA_14660</name>
</gene>
<evidence type="ECO:0000256" key="5">
    <source>
        <dbReference type="ARBA" id="ARBA00022833"/>
    </source>
</evidence>
<protein>
    <submittedName>
        <fullName evidence="12">KRAB</fullName>
    </submittedName>
</protein>
<dbReference type="PROSITE" id="PS50157">
    <property type="entry name" value="ZINC_FINGER_C2H2_2"/>
    <property type="match status" value="6"/>
</dbReference>
<dbReference type="EMBL" id="HG994588">
    <property type="protein sequence ID" value="CAF3043584.1"/>
    <property type="molecule type" value="Genomic_DNA"/>
</dbReference>
<feature type="domain" description="C2H2-type" evidence="11">
    <location>
        <begin position="402"/>
        <end position="428"/>
    </location>
</feature>
<evidence type="ECO:0000256" key="3">
    <source>
        <dbReference type="ARBA" id="ARBA00022737"/>
    </source>
</evidence>
<comment type="subcellular location">
    <subcellularLocation>
        <location evidence="1">Nucleus</location>
    </subcellularLocation>
</comment>
<feature type="region of interest" description="Disordered" evidence="10">
    <location>
        <begin position="133"/>
        <end position="153"/>
    </location>
</feature>
<dbReference type="FunFam" id="3.30.160.60:FF:000086">
    <property type="entry name" value="transcription factor E4F1 isoform X1"/>
    <property type="match status" value="1"/>
</dbReference>
<dbReference type="FunFam" id="3.30.160.60:FF:000325">
    <property type="entry name" value="ZFP90 zinc finger protein"/>
    <property type="match status" value="1"/>
</dbReference>
<dbReference type="PANTHER" id="PTHR24390:SF159">
    <property type="entry name" value="GROWTH FACTOR INDEPENDENT 1 TRANSCRIPTIONAL REPRESSOR"/>
    <property type="match status" value="1"/>
</dbReference>
<keyword evidence="7" id="KW-0238">DNA-binding</keyword>
<keyword evidence="8" id="KW-0804">Transcription</keyword>
<dbReference type="PANTHER" id="PTHR24390">
    <property type="entry name" value="ZINC FINGER PROTEIN"/>
    <property type="match status" value="1"/>
</dbReference>
<keyword evidence="4" id="KW-0863">Zinc-finger</keyword>
<feature type="compositionally biased region" description="Low complexity" evidence="10">
    <location>
        <begin position="141"/>
        <end position="153"/>
    </location>
</feature>
<evidence type="ECO:0000256" key="10">
    <source>
        <dbReference type="SAM" id="MobiDB-lite"/>
    </source>
</evidence>
<keyword evidence="3" id="KW-0677">Repeat</keyword>
<dbReference type="Pfam" id="PF00096">
    <property type="entry name" value="zf-C2H2"/>
    <property type="match status" value="3"/>
</dbReference>
<dbReference type="AlphaFoldDB" id="A0A7R8HDX1"/>
<dbReference type="GO" id="GO:0005634">
    <property type="term" value="C:nucleus"/>
    <property type="evidence" value="ECO:0007669"/>
    <property type="project" value="UniProtKB-SubCell"/>
</dbReference>
<keyword evidence="5" id="KW-0862">Zinc</keyword>
<keyword evidence="13" id="KW-1185">Reference proteome</keyword>
<evidence type="ECO:0000259" key="11">
    <source>
        <dbReference type="PROSITE" id="PS50157"/>
    </source>
</evidence>
<evidence type="ECO:0000256" key="2">
    <source>
        <dbReference type="ARBA" id="ARBA00022723"/>
    </source>
</evidence>
<dbReference type="SMART" id="SM00355">
    <property type="entry name" value="ZnF_C2H2"/>
    <property type="match status" value="8"/>
</dbReference>
<dbReference type="Gene3D" id="3.30.160.60">
    <property type="entry name" value="Classic Zinc Finger"/>
    <property type="match status" value="5"/>
</dbReference>
<evidence type="ECO:0000256" key="7">
    <source>
        <dbReference type="ARBA" id="ARBA00023125"/>
    </source>
</evidence>
<evidence type="ECO:0000256" key="1">
    <source>
        <dbReference type="ARBA" id="ARBA00004123"/>
    </source>
</evidence>
<keyword evidence="9" id="KW-0539">Nucleus</keyword>
<keyword evidence="2" id="KW-0479">Metal-binding</keyword>